<feature type="region of interest" description="Disordered" evidence="1">
    <location>
        <begin position="1"/>
        <end position="43"/>
    </location>
</feature>
<accession>A0A384JI91</accession>
<dbReference type="EMBL" id="CP009809">
    <property type="protein sequence ID" value="ATZ50117.1"/>
    <property type="molecule type" value="Genomic_DNA"/>
</dbReference>
<feature type="compositionally biased region" description="Polar residues" evidence="1">
    <location>
        <begin position="24"/>
        <end position="40"/>
    </location>
</feature>
<dbReference type="OrthoDB" id="3561261at2759"/>
<reference evidence="3 4" key="3">
    <citation type="journal article" date="2017" name="Mol. Plant Pathol.">
        <title>A gapless genome sequence of the fungus Botrytis cinerea.</title>
        <authorList>
            <person name="Van Kan J.A."/>
            <person name="Stassen J.H."/>
            <person name="Mosbach A."/>
            <person name="Van Der Lee T.A."/>
            <person name="Faino L."/>
            <person name="Farmer A.D."/>
            <person name="Papasotiriou D.G."/>
            <person name="Zhou S."/>
            <person name="Seidl M.F."/>
            <person name="Cottam E."/>
            <person name="Edel D."/>
            <person name="Hahn M."/>
            <person name="Schwartz D.C."/>
            <person name="Dietrich R.A."/>
            <person name="Widdison S."/>
            <person name="Scalliet G."/>
        </authorList>
    </citation>
    <scope>NUCLEOTIDE SEQUENCE [LARGE SCALE GENOMIC DNA]</scope>
    <source>
        <strain evidence="3 4">B05.10</strain>
    </source>
</reference>
<dbReference type="Proteomes" id="UP000001798">
    <property type="component" value="Chromosome 5"/>
</dbReference>
<keyword evidence="4" id="KW-1185">Reference proteome</keyword>
<evidence type="ECO:0000313" key="4">
    <source>
        <dbReference type="Proteomes" id="UP000001798"/>
    </source>
</evidence>
<evidence type="ECO:0000256" key="1">
    <source>
        <dbReference type="SAM" id="MobiDB-lite"/>
    </source>
</evidence>
<evidence type="ECO:0000313" key="3">
    <source>
        <dbReference type="EMBL" id="ATZ50117.1"/>
    </source>
</evidence>
<dbReference type="VEuPathDB" id="FungiDB:Bcin05g04980"/>
<dbReference type="GeneID" id="5440393"/>
<organism evidence="3 4">
    <name type="scientific">Botryotinia fuckeliana (strain B05.10)</name>
    <name type="common">Noble rot fungus</name>
    <name type="synonym">Botrytis cinerea</name>
    <dbReference type="NCBI Taxonomy" id="332648"/>
    <lineage>
        <taxon>Eukaryota</taxon>
        <taxon>Fungi</taxon>
        <taxon>Dikarya</taxon>
        <taxon>Ascomycota</taxon>
        <taxon>Pezizomycotina</taxon>
        <taxon>Leotiomycetes</taxon>
        <taxon>Helotiales</taxon>
        <taxon>Sclerotiniaceae</taxon>
        <taxon>Botrytis</taxon>
    </lineage>
</organism>
<dbReference type="KEGG" id="bfu:BCIN_05g04980"/>
<proteinExistence type="predicted"/>
<reference evidence="3 4" key="2">
    <citation type="journal article" date="2012" name="Eukaryot. Cell">
        <title>Genome update of Botrytis cinerea strains B05.10 and T4.</title>
        <authorList>
            <person name="Staats M."/>
            <person name="van Kan J.A."/>
        </authorList>
    </citation>
    <scope>NUCLEOTIDE SEQUENCE [LARGE SCALE GENOMIC DNA]</scope>
    <source>
        <strain evidence="3 4">B05.10</strain>
    </source>
</reference>
<gene>
    <name evidence="3" type="ORF">BCIN_05g04980</name>
</gene>
<protein>
    <recommendedName>
        <fullName evidence="2">2EXR domain-containing protein</fullName>
    </recommendedName>
</protein>
<dbReference type="PANTHER" id="PTHR35910">
    <property type="entry name" value="2EXR DOMAIN-CONTAINING PROTEIN"/>
    <property type="match status" value="1"/>
</dbReference>
<feature type="domain" description="2EXR" evidence="2">
    <location>
        <begin position="118"/>
        <end position="221"/>
    </location>
</feature>
<dbReference type="Pfam" id="PF20150">
    <property type="entry name" value="2EXR"/>
    <property type="match status" value="1"/>
</dbReference>
<evidence type="ECO:0000259" key="2">
    <source>
        <dbReference type="Pfam" id="PF20150"/>
    </source>
</evidence>
<dbReference type="AlphaFoldDB" id="A0A384JI91"/>
<dbReference type="InterPro" id="IPR045518">
    <property type="entry name" value="2EXR"/>
</dbReference>
<reference evidence="3 4" key="1">
    <citation type="journal article" date="2011" name="PLoS Genet.">
        <title>Genomic analysis of the necrotrophic fungal pathogens Sclerotinia sclerotiorum and Botrytis cinerea.</title>
        <authorList>
            <person name="Amselem J."/>
            <person name="Cuomo C.A."/>
            <person name="van Kan J.A."/>
            <person name="Viaud M."/>
            <person name="Benito E.P."/>
            <person name="Couloux A."/>
            <person name="Coutinho P.M."/>
            <person name="de Vries R.P."/>
            <person name="Dyer P.S."/>
            <person name="Fillinger S."/>
            <person name="Fournier E."/>
            <person name="Gout L."/>
            <person name="Hahn M."/>
            <person name="Kohn L."/>
            <person name="Lapalu N."/>
            <person name="Plummer K.M."/>
            <person name="Pradier J.M."/>
            <person name="Quevillon E."/>
            <person name="Sharon A."/>
            <person name="Simon A."/>
            <person name="ten Have A."/>
            <person name="Tudzynski B."/>
            <person name="Tudzynski P."/>
            <person name="Wincker P."/>
            <person name="Andrew M."/>
            <person name="Anthouard V."/>
            <person name="Beever R.E."/>
            <person name="Beffa R."/>
            <person name="Benoit I."/>
            <person name="Bouzid O."/>
            <person name="Brault B."/>
            <person name="Chen Z."/>
            <person name="Choquer M."/>
            <person name="Collemare J."/>
            <person name="Cotton P."/>
            <person name="Danchin E.G."/>
            <person name="Da Silva C."/>
            <person name="Gautier A."/>
            <person name="Giraud C."/>
            <person name="Giraud T."/>
            <person name="Gonzalez C."/>
            <person name="Grossetete S."/>
            <person name="Guldener U."/>
            <person name="Henrissat B."/>
            <person name="Howlett B.J."/>
            <person name="Kodira C."/>
            <person name="Kretschmer M."/>
            <person name="Lappartient A."/>
            <person name="Leroch M."/>
            <person name="Levis C."/>
            <person name="Mauceli E."/>
            <person name="Neuveglise C."/>
            <person name="Oeser B."/>
            <person name="Pearson M."/>
            <person name="Poulain J."/>
            <person name="Poussereau N."/>
            <person name="Quesneville H."/>
            <person name="Rascle C."/>
            <person name="Schumacher J."/>
            <person name="Segurens B."/>
            <person name="Sexton A."/>
            <person name="Silva E."/>
            <person name="Sirven C."/>
            <person name="Soanes D.M."/>
            <person name="Talbot N.J."/>
            <person name="Templeton M."/>
            <person name="Yandava C."/>
            <person name="Yarden O."/>
            <person name="Zeng Q."/>
            <person name="Rollins J.A."/>
            <person name="Lebrun M.H."/>
            <person name="Dickman M."/>
        </authorList>
    </citation>
    <scope>NUCLEOTIDE SEQUENCE [LARGE SCALE GENOMIC DNA]</scope>
    <source>
        <strain evidence="3 4">B05.10</strain>
    </source>
</reference>
<sequence>MEKRSNLRIDDDSTRDAQVDKTQDTCSSTYQKPKTSSQNRTDVDQAKVLPETNSLDEVSDATTGLPVMSGYIPDPYILSQISICHSKLSSGISVTQSGLIQDSSLPTSIQPFENLATFTLFPNFPFELRRIIWKMTFPGPRIILIKSIPRKRDLRNTFRRPREYNTYKSNYTILNTMLVCKEALDVILEDFRLVRVGFICKDVPGPCLQKKIAFNFKVDSIYIRTEDDKERMAVLYSRRWRPISMFRDLWSDLRFWKNISHLILSIPGMYKGTYHCNDFLKYIRDIFARMNRLNRLTFVLEDQTKHLPYTERDLALEYPMDIDCALDLFTKHPREVSKKNLARFEEWYKEFSPGWVGFNMDYLRYRAYRNDWTSARRPLIIPEDAIVEFQIIVRREKSEELVRRKKEFYALKRQIAEEEGISVYEVCYRGPDGDN</sequence>
<dbReference type="PANTHER" id="PTHR35910:SF6">
    <property type="entry name" value="2EXR DOMAIN-CONTAINING PROTEIN"/>
    <property type="match status" value="1"/>
</dbReference>
<dbReference type="RefSeq" id="XP_024548831.1">
    <property type="nucleotide sequence ID" value="XM_024693046.1"/>
</dbReference>
<name>A0A384JI91_BOTFB</name>
<feature type="compositionally biased region" description="Basic and acidic residues" evidence="1">
    <location>
        <begin position="1"/>
        <end position="23"/>
    </location>
</feature>